<protein>
    <submittedName>
        <fullName evidence="5">Response regulator</fullName>
    </submittedName>
</protein>
<gene>
    <name evidence="5" type="ORF">QCO44_07175</name>
</gene>
<dbReference type="InterPro" id="IPR050595">
    <property type="entry name" value="Bact_response_regulator"/>
</dbReference>
<evidence type="ECO:0000313" key="5">
    <source>
        <dbReference type="EMBL" id="MEX5285417.1"/>
    </source>
</evidence>
<evidence type="ECO:0000259" key="4">
    <source>
        <dbReference type="PROSITE" id="PS50921"/>
    </source>
</evidence>
<dbReference type="PANTHER" id="PTHR44591">
    <property type="entry name" value="STRESS RESPONSE REGULATOR PROTEIN 1"/>
    <property type="match status" value="1"/>
</dbReference>
<dbReference type="Pfam" id="PF03861">
    <property type="entry name" value="ANTAR"/>
    <property type="match status" value="1"/>
</dbReference>
<dbReference type="SUPFAM" id="SSF52172">
    <property type="entry name" value="CheY-like"/>
    <property type="match status" value="1"/>
</dbReference>
<sequence length="199" mass="22705">MRKEKLSFVIADDEPLIRMDLREMLEEAGHEVAGEASDGREAIALARRLHPACVLLDVKMPEIDGIAAARIITREKLAPVILLTAFSDDRTVERANAAGVSAYLVKPVEEEQLFPAIEIACARTRERRQMEAELAELKTALENRKLLDRAKGVLMDRCRLKEAEAFRRIQRRSMEERLPLEEVARAILRGEEKRENDYE</sequence>
<name>A0ABV3X754_9FIRM</name>
<dbReference type="PIRSF" id="PIRSF036382">
    <property type="entry name" value="RR_antiterm"/>
    <property type="match status" value="1"/>
</dbReference>
<feature type="modified residue" description="4-aspartylphosphate" evidence="2">
    <location>
        <position position="57"/>
    </location>
</feature>
<reference evidence="5 6" key="1">
    <citation type="submission" date="2023-04" db="EMBL/GenBank/DDBJ databases">
        <title>Genome Sequence of Selenomonas sputigena ATCC 33150.</title>
        <authorList>
            <person name="Miller D.P."/>
            <person name="Anvari S."/>
            <person name="Polson S.W."/>
            <person name="Macdonald M."/>
            <person name="Mcdowell J.V."/>
        </authorList>
    </citation>
    <scope>NUCLEOTIDE SEQUENCE [LARGE SCALE GENOMIC DNA]</scope>
    <source>
        <strain evidence="5 6">ATCC 33150</strain>
    </source>
</reference>
<dbReference type="InterPro" id="IPR011006">
    <property type="entry name" value="CheY-like_superfamily"/>
</dbReference>
<dbReference type="SMART" id="SM00448">
    <property type="entry name" value="REC"/>
    <property type="match status" value="1"/>
</dbReference>
<dbReference type="PROSITE" id="PS50921">
    <property type="entry name" value="ANTAR"/>
    <property type="match status" value="1"/>
</dbReference>
<organism evidence="5 6">
    <name type="scientific">Selenomonas sputigena</name>
    <dbReference type="NCBI Taxonomy" id="69823"/>
    <lineage>
        <taxon>Bacteria</taxon>
        <taxon>Bacillati</taxon>
        <taxon>Bacillota</taxon>
        <taxon>Negativicutes</taxon>
        <taxon>Selenomonadales</taxon>
        <taxon>Selenomonadaceae</taxon>
        <taxon>Selenomonas</taxon>
    </lineage>
</organism>
<keyword evidence="1 2" id="KW-0597">Phosphoprotein</keyword>
<comment type="caution">
    <text evidence="5">The sequence shown here is derived from an EMBL/GenBank/DDBJ whole genome shotgun (WGS) entry which is preliminary data.</text>
</comment>
<dbReference type="EMBL" id="JARVLH010000004">
    <property type="protein sequence ID" value="MEX5285417.1"/>
    <property type="molecule type" value="Genomic_DNA"/>
</dbReference>
<proteinExistence type="predicted"/>
<feature type="domain" description="Response regulatory" evidence="3">
    <location>
        <begin position="7"/>
        <end position="121"/>
    </location>
</feature>
<dbReference type="InterPro" id="IPR008327">
    <property type="entry name" value="Sig_transdc_resp-reg_antiterm"/>
</dbReference>
<evidence type="ECO:0000256" key="1">
    <source>
        <dbReference type="ARBA" id="ARBA00022553"/>
    </source>
</evidence>
<dbReference type="PANTHER" id="PTHR44591:SF3">
    <property type="entry name" value="RESPONSE REGULATORY DOMAIN-CONTAINING PROTEIN"/>
    <property type="match status" value="1"/>
</dbReference>
<dbReference type="Gene3D" id="1.10.10.10">
    <property type="entry name" value="Winged helix-like DNA-binding domain superfamily/Winged helix DNA-binding domain"/>
    <property type="match status" value="1"/>
</dbReference>
<dbReference type="Pfam" id="PF00072">
    <property type="entry name" value="Response_reg"/>
    <property type="match status" value="1"/>
</dbReference>
<dbReference type="Proteomes" id="UP001559623">
    <property type="component" value="Unassembled WGS sequence"/>
</dbReference>
<dbReference type="PROSITE" id="PS50110">
    <property type="entry name" value="RESPONSE_REGULATORY"/>
    <property type="match status" value="1"/>
</dbReference>
<keyword evidence="6" id="KW-1185">Reference proteome</keyword>
<evidence type="ECO:0000259" key="3">
    <source>
        <dbReference type="PROSITE" id="PS50110"/>
    </source>
</evidence>
<accession>A0ABV3X754</accession>
<dbReference type="InterPro" id="IPR005561">
    <property type="entry name" value="ANTAR"/>
</dbReference>
<dbReference type="SMART" id="SM01012">
    <property type="entry name" value="ANTAR"/>
    <property type="match status" value="1"/>
</dbReference>
<dbReference type="Gene3D" id="3.40.50.2300">
    <property type="match status" value="1"/>
</dbReference>
<evidence type="ECO:0000256" key="2">
    <source>
        <dbReference type="PROSITE-ProRule" id="PRU00169"/>
    </source>
</evidence>
<dbReference type="InterPro" id="IPR001789">
    <property type="entry name" value="Sig_transdc_resp-reg_receiver"/>
</dbReference>
<feature type="domain" description="ANTAR" evidence="4">
    <location>
        <begin position="127"/>
        <end position="188"/>
    </location>
</feature>
<evidence type="ECO:0000313" key="6">
    <source>
        <dbReference type="Proteomes" id="UP001559623"/>
    </source>
</evidence>
<dbReference type="InterPro" id="IPR036388">
    <property type="entry name" value="WH-like_DNA-bd_sf"/>
</dbReference>
<dbReference type="RefSeq" id="WP_368847153.1">
    <property type="nucleotide sequence ID" value="NZ_CP194411.1"/>
</dbReference>